<dbReference type="PANTHER" id="PTHR34068">
    <property type="entry name" value="UPF0145 PROTEIN YBJQ"/>
    <property type="match status" value="1"/>
</dbReference>
<gene>
    <name evidence="3" type="ORF">EV213_11824</name>
</gene>
<dbReference type="AlphaFoldDB" id="A0A4R6U018"/>
<dbReference type="InterPro" id="IPR035439">
    <property type="entry name" value="UPF0145_dom_sf"/>
</dbReference>
<keyword evidence="4" id="KW-1185">Reference proteome</keyword>
<evidence type="ECO:0000313" key="4">
    <source>
        <dbReference type="Proteomes" id="UP000295632"/>
    </source>
</evidence>
<dbReference type="Pfam" id="PF01906">
    <property type="entry name" value="YbjQ_1"/>
    <property type="match status" value="1"/>
</dbReference>
<comment type="similarity">
    <text evidence="1 2">Belongs to the UPF0145 family.</text>
</comment>
<evidence type="ECO:0000313" key="3">
    <source>
        <dbReference type="EMBL" id="TDQ36394.1"/>
    </source>
</evidence>
<organism evidence="3 4">
    <name type="scientific">Aureibacillus halotolerans</name>
    <dbReference type="NCBI Taxonomy" id="1508390"/>
    <lineage>
        <taxon>Bacteria</taxon>
        <taxon>Bacillati</taxon>
        <taxon>Bacillota</taxon>
        <taxon>Bacilli</taxon>
        <taxon>Bacillales</taxon>
        <taxon>Bacillaceae</taxon>
        <taxon>Aureibacillus</taxon>
    </lineage>
</organism>
<dbReference type="SUPFAM" id="SSF117782">
    <property type="entry name" value="YbjQ-like"/>
    <property type="match status" value="1"/>
</dbReference>
<dbReference type="EMBL" id="SNYJ01000018">
    <property type="protein sequence ID" value="TDQ36394.1"/>
    <property type="molecule type" value="Genomic_DNA"/>
</dbReference>
<dbReference type="PANTHER" id="PTHR34068:SF1">
    <property type="entry name" value="UPF0145 PROTEIN YBJQ"/>
    <property type="match status" value="1"/>
</dbReference>
<dbReference type="HAMAP" id="MF_00338">
    <property type="entry name" value="UPF0145"/>
    <property type="match status" value="1"/>
</dbReference>
<dbReference type="InterPro" id="IPR002765">
    <property type="entry name" value="UPF0145_YbjQ-like"/>
</dbReference>
<protein>
    <recommendedName>
        <fullName evidence="2">UPF0145 protein EV213_11824</fullName>
    </recommendedName>
</protein>
<name>A0A4R6U018_9BACI</name>
<proteinExistence type="inferred from homology"/>
<dbReference type="Proteomes" id="UP000295632">
    <property type="component" value="Unassembled WGS sequence"/>
</dbReference>
<dbReference type="OrthoDB" id="9796448at2"/>
<accession>A0A4R6U018</accession>
<comment type="caution">
    <text evidence="3">The sequence shown here is derived from an EMBL/GenBank/DDBJ whole genome shotgun (WGS) entry which is preliminary data.</text>
</comment>
<sequence>MIVTTTSQLDGYVITDYIGIASGEAIMGANIARDFLSGITDIIGGRSTAYEQNLSKGREIALEEMQEEARSQGADAIIGVDIDFETVRDGMMMVIATGTAVRVQRR</sequence>
<reference evidence="3 4" key="1">
    <citation type="submission" date="2019-03" db="EMBL/GenBank/DDBJ databases">
        <title>Genomic Encyclopedia of Type Strains, Phase IV (KMG-IV): sequencing the most valuable type-strain genomes for metagenomic binning, comparative biology and taxonomic classification.</title>
        <authorList>
            <person name="Goeker M."/>
        </authorList>
    </citation>
    <scope>NUCLEOTIDE SEQUENCE [LARGE SCALE GENOMIC DNA]</scope>
    <source>
        <strain evidence="3 4">DSM 28697</strain>
    </source>
</reference>
<dbReference type="Gene3D" id="3.30.110.70">
    <property type="entry name" value="Hypothetical protein apc22750. Chain B"/>
    <property type="match status" value="1"/>
</dbReference>
<evidence type="ECO:0000256" key="1">
    <source>
        <dbReference type="ARBA" id="ARBA00010751"/>
    </source>
</evidence>
<dbReference type="RefSeq" id="WP_133581684.1">
    <property type="nucleotide sequence ID" value="NZ_SNYJ01000018.1"/>
</dbReference>
<evidence type="ECO:0000256" key="2">
    <source>
        <dbReference type="HAMAP-Rule" id="MF_00338"/>
    </source>
</evidence>